<evidence type="ECO:0000256" key="1">
    <source>
        <dbReference type="SAM" id="Phobius"/>
    </source>
</evidence>
<keyword evidence="1" id="KW-0472">Membrane</keyword>
<dbReference type="EMBL" id="JAWDIU010000006">
    <property type="protein sequence ID" value="MDU0328180.1"/>
    <property type="molecule type" value="Genomic_DNA"/>
</dbReference>
<protein>
    <recommendedName>
        <fullName evidence="4">DUF4190 domain-containing protein</fullName>
    </recommendedName>
</protein>
<organism evidence="2 3">
    <name type="scientific">Microbacterium algihabitans</name>
    <dbReference type="NCBI Taxonomy" id="3075992"/>
    <lineage>
        <taxon>Bacteria</taxon>
        <taxon>Bacillati</taxon>
        <taxon>Actinomycetota</taxon>
        <taxon>Actinomycetes</taxon>
        <taxon>Micrococcales</taxon>
        <taxon>Microbacteriaceae</taxon>
        <taxon>Microbacterium</taxon>
    </lineage>
</organism>
<feature type="transmembrane region" description="Helical" evidence="1">
    <location>
        <begin position="35"/>
        <end position="53"/>
    </location>
</feature>
<feature type="transmembrane region" description="Helical" evidence="1">
    <location>
        <begin position="65"/>
        <end position="89"/>
    </location>
</feature>
<dbReference type="Proteomes" id="UP001256673">
    <property type="component" value="Unassembled WGS sequence"/>
</dbReference>
<accession>A0ABU3RZG7</accession>
<keyword evidence="1" id="KW-1133">Transmembrane helix</keyword>
<evidence type="ECO:0008006" key="4">
    <source>
        <dbReference type="Google" id="ProtNLM"/>
    </source>
</evidence>
<name>A0ABU3RZG7_9MICO</name>
<gene>
    <name evidence="2" type="ORF">RWH43_15585</name>
</gene>
<keyword evidence="1" id="KW-0812">Transmembrane</keyword>
<feature type="transmembrane region" description="Helical" evidence="1">
    <location>
        <begin position="12"/>
        <end position="30"/>
    </location>
</feature>
<reference evidence="2 3" key="1">
    <citation type="submission" date="2023-09" db="EMBL/GenBank/DDBJ databases">
        <title>Microbacterium fusihabitans sp. nov., Microbacterium phycihabitans sp. nov., and Microbacterium cervinum sp. nov., isolated from dried seaweeds of beach.</title>
        <authorList>
            <person name="Lee S.D."/>
        </authorList>
    </citation>
    <scope>NUCLEOTIDE SEQUENCE [LARGE SCALE GENOMIC DNA]</scope>
    <source>
        <strain evidence="2 3">KSW2-21</strain>
    </source>
</reference>
<evidence type="ECO:0000313" key="3">
    <source>
        <dbReference type="Proteomes" id="UP001256673"/>
    </source>
</evidence>
<proteinExistence type="predicted"/>
<evidence type="ECO:0000313" key="2">
    <source>
        <dbReference type="EMBL" id="MDU0328180.1"/>
    </source>
</evidence>
<dbReference type="RefSeq" id="WP_154097490.1">
    <property type="nucleotide sequence ID" value="NZ_JAWDIU010000006.1"/>
</dbReference>
<comment type="caution">
    <text evidence="2">The sequence shown here is derived from an EMBL/GenBank/DDBJ whole genome shotgun (WGS) entry which is preliminary data.</text>
</comment>
<keyword evidence="3" id="KW-1185">Reference proteome</keyword>
<sequence length="93" mass="9392">MGSDEPPPGNHPRHVLAFVAGVVALSTAVWAPAGLLGALVMLVVGVAALMFAWEAGTRPGPLRWAGIAGALLAGLVTVSSGFLFLVALARTFS</sequence>